<feature type="transmembrane region" description="Helical" evidence="9">
    <location>
        <begin position="210"/>
        <end position="229"/>
    </location>
</feature>
<comment type="similarity">
    <text evidence="2">Belongs to the binding-protein-dependent transport system permease family. FecCD subfamily.</text>
</comment>
<evidence type="ECO:0000256" key="4">
    <source>
        <dbReference type="ARBA" id="ARBA00022475"/>
    </source>
</evidence>
<dbReference type="InterPro" id="IPR000522">
    <property type="entry name" value="ABC_transptr_permease_BtuC"/>
</dbReference>
<dbReference type="PANTHER" id="PTHR30472">
    <property type="entry name" value="FERRIC ENTEROBACTIN TRANSPORT SYSTEM PERMEASE PROTEIN"/>
    <property type="match status" value="1"/>
</dbReference>
<keyword evidence="5 9" id="KW-0812">Transmembrane</keyword>
<feature type="transmembrane region" description="Helical" evidence="9">
    <location>
        <begin position="167"/>
        <end position="189"/>
    </location>
</feature>
<comment type="subcellular location">
    <subcellularLocation>
        <location evidence="1">Cell membrane</location>
        <topology evidence="1">Multi-pass membrane protein</topology>
    </subcellularLocation>
</comment>
<protein>
    <submittedName>
        <fullName evidence="10">Iron ABC transporter permease</fullName>
    </submittedName>
</protein>
<keyword evidence="7 9" id="KW-0472">Membrane</keyword>
<feature type="transmembrane region" description="Helical" evidence="9">
    <location>
        <begin position="324"/>
        <end position="342"/>
    </location>
</feature>
<keyword evidence="3" id="KW-0813">Transport</keyword>
<evidence type="ECO:0000256" key="8">
    <source>
        <dbReference type="SAM" id="MobiDB-lite"/>
    </source>
</evidence>
<feature type="transmembrane region" description="Helical" evidence="9">
    <location>
        <begin position="81"/>
        <end position="98"/>
    </location>
</feature>
<evidence type="ECO:0000313" key="10">
    <source>
        <dbReference type="EMBL" id="KOG91401.1"/>
    </source>
</evidence>
<gene>
    <name evidence="10" type="ORF">ADK38_03405</name>
</gene>
<dbReference type="InterPro" id="IPR037294">
    <property type="entry name" value="ABC_BtuC-like"/>
</dbReference>
<reference evidence="10 11" key="1">
    <citation type="submission" date="2015-07" db="EMBL/GenBank/DDBJ databases">
        <authorList>
            <person name="Ju K.-S."/>
            <person name="Doroghazi J.R."/>
            <person name="Metcalf W.W."/>
        </authorList>
    </citation>
    <scope>NUCLEOTIDE SEQUENCE [LARGE SCALE GENOMIC DNA]</scope>
    <source>
        <strain evidence="10 11">NRRL B-3589</strain>
    </source>
</reference>
<organism evidence="10 11">
    <name type="scientific">Streptomyces varsoviensis</name>
    <dbReference type="NCBI Taxonomy" id="67373"/>
    <lineage>
        <taxon>Bacteria</taxon>
        <taxon>Bacillati</taxon>
        <taxon>Actinomycetota</taxon>
        <taxon>Actinomycetes</taxon>
        <taxon>Kitasatosporales</taxon>
        <taxon>Streptomycetaceae</taxon>
        <taxon>Streptomyces</taxon>
    </lineage>
</organism>
<keyword evidence="6 9" id="KW-1133">Transmembrane helix</keyword>
<evidence type="ECO:0000256" key="7">
    <source>
        <dbReference type="ARBA" id="ARBA00023136"/>
    </source>
</evidence>
<dbReference type="Pfam" id="PF01032">
    <property type="entry name" value="FecCD"/>
    <property type="match status" value="1"/>
</dbReference>
<accession>A0ABR5JDE6</accession>
<evidence type="ECO:0000256" key="5">
    <source>
        <dbReference type="ARBA" id="ARBA00022692"/>
    </source>
</evidence>
<proteinExistence type="inferred from homology"/>
<dbReference type="Gene3D" id="1.10.3470.10">
    <property type="entry name" value="ABC transporter involved in vitamin B12 uptake, BtuC"/>
    <property type="match status" value="1"/>
</dbReference>
<keyword evidence="4" id="KW-1003">Cell membrane</keyword>
<comment type="caution">
    <text evidence="10">The sequence shown here is derived from an EMBL/GenBank/DDBJ whole genome shotgun (WGS) entry which is preliminary data.</text>
</comment>
<name>A0ABR5JDE6_9ACTN</name>
<dbReference type="PANTHER" id="PTHR30472:SF1">
    <property type="entry name" value="FE(3+) DICITRATE TRANSPORT SYSTEM PERMEASE PROTEIN FECC-RELATED"/>
    <property type="match status" value="1"/>
</dbReference>
<feature type="transmembrane region" description="Helical" evidence="9">
    <location>
        <begin position="137"/>
        <end position="155"/>
    </location>
</feature>
<evidence type="ECO:0000256" key="3">
    <source>
        <dbReference type="ARBA" id="ARBA00022448"/>
    </source>
</evidence>
<evidence type="ECO:0000256" key="6">
    <source>
        <dbReference type="ARBA" id="ARBA00022989"/>
    </source>
</evidence>
<dbReference type="EMBL" id="LGUT01000280">
    <property type="protein sequence ID" value="KOG91401.1"/>
    <property type="molecule type" value="Genomic_DNA"/>
</dbReference>
<evidence type="ECO:0000256" key="9">
    <source>
        <dbReference type="SAM" id="Phobius"/>
    </source>
</evidence>
<feature type="transmembrane region" description="Helical" evidence="9">
    <location>
        <begin position="28"/>
        <end position="49"/>
    </location>
</feature>
<evidence type="ECO:0000313" key="11">
    <source>
        <dbReference type="Proteomes" id="UP000037020"/>
    </source>
</evidence>
<feature type="region of interest" description="Disordered" evidence="8">
    <location>
        <begin position="1"/>
        <end position="22"/>
    </location>
</feature>
<dbReference type="SUPFAM" id="SSF81345">
    <property type="entry name" value="ABC transporter involved in vitamin B12 uptake, BtuC"/>
    <property type="match status" value="1"/>
</dbReference>
<feature type="transmembrane region" description="Helical" evidence="9">
    <location>
        <begin position="254"/>
        <end position="284"/>
    </location>
</feature>
<feature type="transmembrane region" description="Helical" evidence="9">
    <location>
        <begin position="110"/>
        <end position="130"/>
    </location>
</feature>
<feature type="compositionally biased region" description="Low complexity" evidence="8">
    <location>
        <begin position="1"/>
        <end position="12"/>
    </location>
</feature>
<evidence type="ECO:0000256" key="2">
    <source>
        <dbReference type="ARBA" id="ARBA00007935"/>
    </source>
</evidence>
<sequence>MTAATTLAAAEAAPPPAAPGARRTVRTTGLLVGLALLAVAVLASISVGAKQIPLDQVWHGLFEATGTENDHIVRGLRLPRTAIGVAVGAALGLAGAVMQTLTRNPLADPGLLGVNAGASAAVVTSISLLGVTSFTGYLWFAFAGAGVAAVAVNALGGSRAATPVRLALAGTAVNAALFGYVNGLQLWDLSALETMRHWSIGTLAGRRGDLLLPALPFLVAGALLALALARPLNAMALGDDTARSLGAHLGRTRVLSIVAITLLCGAATAVCGPIGFIGLMIPHAVRAFCGPDTRWLFPYCAVFAPVLLLGSDIVGRVLVPPYEIEVGVVTAFLGGLLFIQLVRRRKVAHL</sequence>
<evidence type="ECO:0000256" key="1">
    <source>
        <dbReference type="ARBA" id="ARBA00004651"/>
    </source>
</evidence>
<dbReference type="RefSeq" id="WP_030891626.1">
    <property type="nucleotide sequence ID" value="NZ_JBIRHZ010000008.1"/>
</dbReference>
<dbReference type="Proteomes" id="UP000037020">
    <property type="component" value="Unassembled WGS sequence"/>
</dbReference>
<keyword evidence="11" id="KW-1185">Reference proteome</keyword>
<dbReference type="CDD" id="cd06550">
    <property type="entry name" value="TM_ABC_iron-siderophores_like"/>
    <property type="match status" value="1"/>
</dbReference>